<dbReference type="Proteomes" id="UP000054166">
    <property type="component" value="Unassembled WGS sequence"/>
</dbReference>
<dbReference type="STRING" id="765440.A0A0C3ALK2"/>
<evidence type="ECO:0000313" key="1">
    <source>
        <dbReference type="EMBL" id="KIM74773.1"/>
    </source>
</evidence>
<proteinExistence type="predicted"/>
<feature type="non-terminal residue" evidence="1">
    <location>
        <position position="144"/>
    </location>
</feature>
<dbReference type="AlphaFoldDB" id="A0A0C3ALK2"/>
<reference evidence="1 2" key="1">
    <citation type="submission" date="2014-04" db="EMBL/GenBank/DDBJ databases">
        <authorList>
            <consortium name="DOE Joint Genome Institute"/>
            <person name="Kuo A."/>
            <person name="Tarkka M."/>
            <person name="Buscot F."/>
            <person name="Kohler A."/>
            <person name="Nagy L.G."/>
            <person name="Floudas D."/>
            <person name="Copeland A."/>
            <person name="Barry K.W."/>
            <person name="Cichocki N."/>
            <person name="Veneault-Fourrey C."/>
            <person name="LaButti K."/>
            <person name="Lindquist E.A."/>
            <person name="Lipzen A."/>
            <person name="Lundell T."/>
            <person name="Morin E."/>
            <person name="Murat C."/>
            <person name="Sun H."/>
            <person name="Tunlid A."/>
            <person name="Henrissat B."/>
            <person name="Grigoriev I.V."/>
            <person name="Hibbett D.S."/>
            <person name="Martin F."/>
            <person name="Nordberg H.P."/>
            <person name="Cantor M.N."/>
            <person name="Hua S.X."/>
        </authorList>
    </citation>
    <scope>NUCLEOTIDE SEQUENCE [LARGE SCALE GENOMIC DNA]</scope>
    <source>
        <strain evidence="1 2">F 1598</strain>
    </source>
</reference>
<evidence type="ECO:0000313" key="2">
    <source>
        <dbReference type="Proteomes" id="UP000054166"/>
    </source>
</evidence>
<dbReference type="OrthoDB" id="69177at2759"/>
<reference evidence="2" key="2">
    <citation type="submission" date="2015-01" db="EMBL/GenBank/DDBJ databases">
        <title>Evolutionary Origins and Diversification of the Mycorrhizal Mutualists.</title>
        <authorList>
            <consortium name="DOE Joint Genome Institute"/>
            <consortium name="Mycorrhizal Genomics Consortium"/>
            <person name="Kohler A."/>
            <person name="Kuo A."/>
            <person name="Nagy L.G."/>
            <person name="Floudas D."/>
            <person name="Copeland A."/>
            <person name="Barry K.W."/>
            <person name="Cichocki N."/>
            <person name="Veneault-Fourrey C."/>
            <person name="LaButti K."/>
            <person name="Lindquist E.A."/>
            <person name="Lipzen A."/>
            <person name="Lundell T."/>
            <person name="Morin E."/>
            <person name="Murat C."/>
            <person name="Riley R."/>
            <person name="Ohm R."/>
            <person name="Sun H."/>
            <person name="Tunlid A."/>
            <person name="Henrissat B."/>
            <person name="Grigoriev I.V."/>
            <person name="Hibbett D.S."/>
            <person name="Martin F."/>
        </authorList>
    </citation>
    <scope>NUCLEOTIDE SEQUENCE [LARGE SCALE GENOMIC DNA]</scope>
    <source>
        <strain evidence="2">F 1598</strain>
    </source>
</reference>
<gene>
    <name evidence="1" type="ORF">PILCRDRAFT_14091</name>
</gene>
<organism evidence="1 2">
    <name type="scientific">Piloderma croceum (strain F 1598)</name>
    <dbReference type="NCBI Taxonomy" id="765440"/>
    <lineage>
        <taxon>Eukaryota</taxon>
        <taxon>Fungi</taxon>
        <taxon>Dikarya</taxon>
        <taxon>Basidiomycota</taxon>
        <taxon>Agaricomycotina</taxon>
        <taxon>Agaricomycetes</taxon>
        <taxon>Agaricomycetidae</taxon>
        <taxon>Atheliales</taxon>
        <taxon>Atheliaceae</taxon>
        <taxon>Piloderma</taxon>
    </lineage>
</organism>
<dbReference type="InParanoid" id="A0A0C3ALK2"/>
<dbReference type="EMBL" id="KN833055">
    <property type="protein sequence ID" value="KIM74773.1"/>
    <property type="molecule type" value="Genomic_DNA"/>
</dbReference>
<name>A0A0C3ALK2_PILCF</name>
<accession>A0A0C3ALK2</accession>
<sequence>MGKTGKALKKRRLAQFASAKIVTLTAVDVSDDEPDEENKLFLGGLVSESQLSTTIKTLSVLANSPETLSQHRPQLKRLRGAVHDFQRITAEQEGTGSSLTSRISSALSGNRWTDAKVLLAEMRIRKQRPKLGALQRWTRECDAA</sequence>
<dbReference type="HOGENOM" id="CLU_1810791_0_0_1"/>
<protein>
    <submittedName>
        <fullName evidence="1">Uncharacterized protein</fullName>
    </submittedName>
</protein>
<keyword evidence="2" id="KW-1185">Reference proteome</keyword>